<dbReference type="OrthoDB" id="1734886at2759"/>
<dbReference type="Proteomes" id="UP000828251">
    <property type="component" value="Unassembled WGS sequence"/>
</dbReference>
<dbReference type="EMBL" id="JAIQCV010000003">
    <property type="protein sequence ID" value="KAH1114360.1"/>
    <property type="molecule type" value="Genomic_DNA"/>
</dbReference>
<protein>
    <submittedName>
        <fullName evidence="1">Uncharacterized protein</fullName>
    </submittedName>
</protein>
<sequence>ISQLKLDTLVKGHMVTLMGYFAETIDNEDNLDENTQKDMVFKSLSKDFAGFQATYNLRNKKLTLTVNSKLYRFFIDVYVTFLLRIYVDPYV</sequence>
<comment type="caution">
    <text evidence="1">The sequence shown here is derived from an EMBL/GenBank/DDBJ whole genome shotgun (WGS) entry which is preliminary data.</text>
</comment>
<name>A0A9D4AFV1_9ROSI</name>
<gene>
    <name evidence="1" type="ORF">J1N35_007738</name>
</gene>
<dbReference type="AlphaFoldDB" id="A0A9D4AFV1"/>
<reference evidence="1 2" key="1">
    <citation type="journal article" date="2021" name="Plant Biotechnol. J.">
        <title>Multi-omics assisted identification of the key and species-specific regulatory components of drought-tolerant mechanisms in Gossypium stocksii.</title>
        <authorList>
            <person name="Yu D."/>
            <person name="Ke L."/>
            <person name="Zhang D."/>
            <person name="Wu Y."/>
            <person name="Sun Y."/>
            <person name="Mei J."/>
            <person name="Sun J."/>
            <person name="Sun Y."/>
        </authorList>
    </citation>
    <scope>NUCLEOTIDE SEQUENCE [LARGE SCALE GENOMIC DNA]</scope>
    <source>
        <strain evidence="2">cv. E1</strain>
        <tissue evidence="1">Leaf</tissue>
    </source>
</reference>
<evidence type="ECO:0000313" key="2">
    <source>
        <dbReference type="Proteomes" id="UP000828251"/>
    </source>
</evidence>
<proteinExistence type="predicted"/>
<evidence type="ECO:0000313" key="1">
    <source>
        <dbReference type="EMBL" id="KAH1114360.1"/>
    </source>
</evidence>
<feature type="non-terminal residue" evidence="1">
    <location>
        <position position="1"/>
    </location>
</feature>
<keyword evidence="2" id="KW-1185">Reference proteome</keyword>
<organism evidence="1 2">
    <name type="scientific">Gossypium stocksii</name>
    <dbReference type="NCBI Taxonomy" id="47602"/>
    <lineage>
        <taxon>Eukaryota</taxon>
        <taxon>Viridiplantae</taxon>
        <taxon>Streptophyta</taxon>
        <taxon>Embryophyta</taxon>
        <taxon>Tracheophyta</taxon>
        <taxon>Spermatophyta</taxon>
        <taxon>Magnoliopsida</taxon>
        <taxon>eudicotyledons</taxon>
        <taxon>Gunneridae</taxon>
        <taxon>Pentapetalae</taxon>
        <taxon>rosids</taxon>
        <taxon>malvids</taxon>
        <taxon>Malvales</taxon>
        <taxon>Malvaceae</taxon>
        <taxon>Malvoideae</taxon>
        <taxon>Gossypium</taxon>
    </lineage>
</organism>
<accession>A0A9D4AFV1</accession>